<protein>
    <recommendedName>
        <fullName evidence="4">tRNA nuclease CdiA C-terminal domain-containing protein</fullName>
    </recommendedName>
</protein>
<organism evidence="2 3">
    <name type="scientific">Clostridium porci</name>
    <dbReference type="NCBI Taxonomy" id="2605778"/>
    <lineage>
        <taxon>Bacteria</taxon>
        <taxon>Bacillati</taxon>
        <taxon>Bacillota</taxon>
        <taxon>Clostridia</taxon>
        <taxon>Eubacteriales</taxon>
        <taxon>Clostridiaceae</taxon>
        <taxon>Clostridium</taxon>
    </lineage>
</organism>
<evidence type="ECO:0000313" key="3">
    <source>
        <dbReference type="Proteomes" id="UP000429958"/>
    </source>
</evidence>
<dbReference type="EMBL" id="VUMD01000002">
    <property type="protein sequence ID" value="MSS35719.1"/>
    <property type="molecule type" value="Genomic_DNA"/>
</dbReference>
<reference evidence="2 3" key="1">
    <citation type="submission" date="2019-08" db="EMBL/GenBank/DDBJ databases">
        <title>In-depth cultivation of the pig gut microbiome towards novel bacterial diversity and tailored functional studies.</title>
        <authorList>
            <person name="Wylensek D."/>
            <person name="Hitch T.C.A."/>
            <person name="Clavel T."/>
        </authorList>
    </citation>
    <scope>NUCLEOTIDE SEQUENCE [LARGE SCALE GENOMIC DNA]</scope>
    <source>
        <strain evidence="2 3">WCA-389-WT-23D1</strain>
    </source>
</reference>
<evidence type="ECO:0000313" key="2">
    <source>
        <dbReference type="EMBL" id="MSS35719.1"/>
    </source>
</evidence>
<dbReference type="Proteomes" id="UP000429958">
    <property type="component" value="Unassembled WGS sequence"/>
</dbReference>
<gene>
    <name evidence="2" type="ORF">FYJ39_03765</name>
</gene>
<proteinExistence type="predicted"/>
<accession>A0A7X2NIT6</accession>
<name>A0A7X2NIT6_9CLOT</name>
<dbReference type="AlphaFoldDB" id="A0A7X2NIT6"/>
<feature type="region of interest" description="Disordered" evidence="1">
    <location>
        <begin position="1"/>
        <end position="28"/>
    </location>
</feature>
<keyword evidence="3" id="KW-1185">Reference proteome</keyword>
<evidence type="ECO:0000256" key="1">
    <source>
        <dbReference type="SAM" id="MobiDB-lite"/>
    </source>
</evidence>
<dbReference type="RefSeq" id="WP_154471110.1">
    <property type="nucleotide sequence ID" value="NZ_VUMD01000002.1"/>
</dbReference>
<sequence length="140" mass="15713">MSVYAKGGSKGGTSTSRPTWRQSELDAAKDFPDYDAQKSFINGEEVPYGTKGSVRPDYYKDGFSVDIKNYNVESASGRSNLARNIEKQYYQRIENLPDGTKQSVMIDVRGQNVSDAALNALYDDIMQRTNNCVEILFKMD</sequence>
<evidence type="ECO:0008006" key="4">
    <source>
        <dbReference type="Google" id="ProtNLM"/>
    </source>
</evidence>
<comment type="caution">
    <text evidence="2">The sequence shown here is derived from an EMBL/GenBank/DDBJ whole genome shotgun (WGS) entry which is preliminary data.</text>
</comment>